<dbReference type="Gene3D" id="3.40.1000.10">
    <property type="entry name" value="Mog1/PsbP, alpha/beta/alpha sandwich"/>
    <property type="match status" value="1"/>
</dbReference>
<dbReference type="SUPFAM" id="SSF55724">
    <property type="entry name" value="Mog1p/PsbP-like"/>
    <property type="match status" value="1"/>
</dbReference>
<dbReference type="EMBL" id="JABSNW010000002">
    <property type="protein sequence ID" value="KAL2890466.1"/>
    <property type="molecule type" value="Genomic_DNA"/>
</dbReference>
<evidence type="ECO:0000256" key="1">
    <source>
        <dbReference type="ARBA" id="ARBA00010307"/>
    </source>
</evidence>
<proteinExistence type="inferred from homology"/>
<organism evidence="4 5">
    <name type="scientific">Ceratocystis lukuohia</name>
    <dbReference type="NCBI Taxonomy" id="2019550"/>
    <lineage>
        <taxon>Eukaryota</taxon>
        <taxon>Fungi</taxon>
        <taxon>Dikarya</taxon>
        <taxon>Ascomycota</taxon>
        <taxon>Pezizomycotina</taxon>
        <taxon>Sordariomycetes</taxon>
        <taxon>Hypocreomycetidae</taxon>
        <taxon>Microascales</taxon>
        <taxon>Ceratocystidaceae</taxon>
        <taxon>Ceratocystis</taxon>
    </lineage>
</organism>
<gene>
    <name evidence="4" type="ORF">HOO65_021008</name>
</gene>
<dbReference type="RefSeq" id="XP_070861646.1">
    <property type="nucleotide sequence ID" value="XM_071007037.1"/>
</dbReference>
<sequence length="196" mass="21871">MANYKSTPLYGGAIVVDLPQSYIDVSNIRTVPDHQEVFIDSNGLTSIVFEINERIGDPGSNAEIDGEALEQHLMDLVGEDSKGNIQVWDKKATSFNHLNSKYPCYSLIATDTPPQNDYSNRGPVFTGLIMILLRLENKDTDILITINVPHVKGEYDEFEIDLQAGKQGSKIKQAIQFADQIRETFDIKDYALFGAD</sequence>
<protein>
    <submittedName>
        <fullName evidence="4">Ran-interacting Mog1 protein</fullName>
    </submittedName>
</protein>
<dbReference type="InterPro" id="IPR016123">
    <property type="entry name" value="Mog1/PsbP_a/b/a-sand"/>
</dbReference>
<evidence type="ECO:0000256" key="2">
    <source>
        <dbReference type="ARBA" id="ARBA00022448"/>
    </source>
</evidence>
<evidence type="ECO:0000313" key="4">
    <source>
        <dbReference type="EMBL" id="KAL2890466.1"/>
    </source>
</evidence>
<dbReference type="PANTHER" id="PTHR15837:SF0">
    <property type="entry name" value="RAN GUANINE NUCLEOTIDE RELEASE FACTOR"/>
    <property type="match status" value="1"/>
</dbReference>
<dbReference type="PANTHER" id="PTHR15837">
    <property type="entry name" value="RAN GUANINE NUCLEOTIDE RELEASE FACTOR"/>
    <property type="match status" value="1"/>
</dbReference>
<keyword evidence="3" id="KW-0653">Protein transport</keyword>
<dbReference type="InterPro" id="IPR007681">
    <property type="entry name" value="Mog1"/>
</dbReference>
<comment type="similarity">
    <text evidence="1">Belongs to the MOG1 family.</text>
</comment>
<accession>A0ABR4MQD2</accession>
<keyword evidence="5" id="KW-1185">Reference proteome</keyword>
<dbReference type="Pfam" id="PF04603">
    <property type="entry name" value="Mog1"/>
    <property type="match status" value="1"/>
</dbReference>
<reference evidence="4 5" key="1">
    <citation type="submission" date="2020-05" db="EMBL/GenBank/DDBJ databases">
        <title>Ceratocystis lukuohia genome.</title>
        <authorList>
            <person name="Harrington T.C."/>
            <person name="Kim K."/>
            <person name="Mayers C.G."/>
        </authorList>
    </citation>
    <scope>NUCLEOTIDE SEQUENCE [LARGE SCALE GENOMIC DNA]</scope>
    <source>
        <strain evidence="4 5">C4212</strain>
    </source>
</reference>
<dbReference type="GeneID" id="98116641"/>
<evidence type="ECO:0000313" key="5">
    <source>
        <dbReference type="Proteomes" id="UP001610728"/>
    </source>
</evidence>
<name>A0ABR4MQD2_9PEZI</name>
<keyword evidence="2" id="KW-0813">Transport</keyword>
<dbReference type="Proteomes" id="UP001610728">
    <property type="component" value="Unassembled WGS sequence"/>
</dbReference>
<evidence type="ECO:0000256" key="3">
    <source>
        <dbReference type="ARBA" id="ARBA00022927"/>
    </source>
</evidence>
<comment type="caution">
    <text evidence="4">The sequence shown here is derived from an EMBL/GenBank/DDBJ whole genome shotgun (WGS) entry which is preliminary data.</text>
</comment>